<comment type="caution">
    <text evidence="1">The sequence shown here is derived from an EMBL/GenBank/DDBJ whole genome shotgun (WGS) entry which is preliminary data.</text>
</comment>
<dbReference type="EMBL" id="JAKOGI010000906">
    <property type="protein sequence ID" value="KAJ8429330.1"/>
    <property type="molecule type" value="Genomic_DNA"/>
</dbReference>
<evidence type="ECO:0000313" key="1">
    <source>
        <dbReference type="EMBL" id="KAJ8429330.1"/>
    </source>
</evidence>
<reference evidence="1" key="1">
    <citation type="submission" date="2022-04" db="EMBL/GenBank/DDBJ databases">
        <title>Carnegiea gigantea Genome sequencing and assembly v2.</title>
        <authorList>
            <person name="Copetti D."/>
            <person name="Sanderson M.J."/>
            <person name="Burquez A."/>
            <person name="Wojciechowski M.F."/>
        </authorList>
    </citation>
    <scope>NUCLEOTIDE SEQUENCE</scope>
    <source>
        <strain evidence="1">SGP5-SGP5p</strain>
        <tissue evidence="1">Aerial part</tissue>
    </source>
</reference>
<sequence length="160" mass="18124">MVDVLKSLMSTMADAITHQVSEQVERAVEAASSARPPPALEYPLVYEGERFYRSEGIPSPRPTERGLKFQPKNPRITATIRVRTEPLHLLLPRHGCYSFVLSRPLIIDIQCIVPAQNFENHGHDQSQNRAFSSSSSAPWLLLLCSLSSFNYRHSMHRLQV</sequence>
<proteinExistence type="predicted"/>
<name>A0A9Q1Q5I2_9CARY</name>
<organism evidence="1 2">
    <name type="scientific">Carnegiea gigantea</name>
    <dbReference type="NCBI Taxonomy" id="171969"/>
    <lineage>
        <taxon>Eukaryota</taxon>
        <taxon>Viridiplantae</taxon>
        <taxon>Streptophyta</taxon>
        <taxon>Embryophyta</taxon>
        <taxon>Tracheophyta</taxon>
        <taxon>Spermatophyta</taxon>
        <taxon>Magnoliopsida</taxon>
        <taxon>eudicotyledons</taxon>
        <taxon>Gunneridae</taxon>
        <taxon>Pentapetalae</taxon>
        <taxon>Caryophyllales</taxon>
        <taxon>Cactineae</taxon>
        <taxon>Cactaceae</taxon>
        <taxon>Cactoideae</taxon>
        <taxon>Echinocereeae</taxon>
        <taxon>Carnegiea</taxon>
    </lineage>
</organism>
<dbReference type="AlphaFoldDB" id="A0A9Q1Q5I2"/>
<accession>A0A9Q1Q5I2</accession>
<gene>
    <name evidence="1" type="ORF">Cgig2_026560</name>
</gene>
<keyword evidence="2" id="KW-1185">Reference proteome</keyword>
<protein>
    <submittedName>
        <fullName evidence="1">Uncharacterized protein</fullName>
    </submittedName>
</protein>
<dbReference type="Proteomes" id="UP001153076">
    <property type="component" value="Unassembled WGS sequence"/>
</dbReference>
<evidence type="ECO:0000313" key="2">
    <source>
        <dbReference type="Proteomes" id="UP001153076"/>
    </source>
</evidence>